<protein>
    <submittedName>
        <fullName evidence="3">Universal stress protein</fullName>
    </submittedName>
</protein>
<dbReference type="Pfam" id="PF00582">
    <property type="entry name" value="Usp"/>
    <property type="match status" value="1"/>
</dbReference>
<dbReference type="OrthoDB" id="5295044at2"/>
<dbReference type="InterPro" id="IPR014729">
    <property type="entry name" value="Rossmann-like_a/b/a_fold"/>
</dbReference>
<evidence type="ECO:0000313" key="4">
    <source>
        <dbReference type="Proteomes" id="UP000554144"/>
    </source>
</evidence>
<dbReference type="PANTHER" id="PTHR46268:SF6">
    <property type="entry name" value="UNIVERSAL STRESS PROTEIN UP12"/>
    <property type="match status" value="1"/>
</dbReference>
<dbReference type="PANTHER" id="PTHR46268">
    <property type="entry name" value="STRESS RESPONSE PROTEIN NHAX"/>
    <property type="match status" value="1"/>
</dbReference>
<dbReference type="SUPFAM" id="SSF52402">
    <property type="entry name" value="Adenine nucleotide alpha hydrolases-like"/>
    <property type="match status" value="1"/>
</dbReference>
<dbReference type="Proteomes" id="UP000554144">
    <property type="component" value="Unassembled WGS sequence"/>
</dbReference>
<dbReference type="CDD" id="cd00293">
    <property type="entry name" value="USP-like"/>
    <property type="match status" value="1"/>
</dbReference>
<organism evidence="3 4">
    <name type="scientific">Pollutimonas harenae</name>
    <dbReference type="NCBI Taxonomy" id="657015"/>
    <lineage>
        <taxon>Bacteria</taxon>
        <taxon>Pseudomonadati</taxon>
        <taxon>Pseudomonadota</taxon>
        <taxon>Betaproteobacteria</taxon>
        <taxon>Burkholderiales</taxon>
        <taxon>Alcaligenaceae</taxon>
        <taxon>Pollutimonas</taxon>
    </lineage>
</organism>
<evidence type="ECO:0000259" key="2">
    <source>
        <dbReference type="Pfam" id="PF00582"/>
    </source>
</evidence>
<dbReference type="AlphaFoldDB" id="A0A853H1Q7"/>
<keyword evidence="4" id="KW-1185">Reference proteome</keyword>
<evidence type="ECO:0000313" key="3">
    <source>
        <dbReference type="EMBL" id="NYT85719.1"/>
    </source>
</evidence>
<dbReference type="Gene3D" id="3.40.50.620">
    <property type="entry name" value="HUPs"/>
    <property type="match status" value="1"/>
</dbReference>
<reference evidence="3 4" key="1">
    <citation type="submission" date="2020-07" db="EMBL/GenBank/DDBJ databases">
        <title>Taxonomic revisions and descriptions of new bacterial species based on genomic comparisons in the high-G+C-content subgroup of the family Alcaligenaceae.</title>
        <authorList>
            <person name="Szabo A."/>
            <person name="Felfoldi T."/>
        </authorList>
    </citation>
    <scope>NUCLEOTIDE SEQUENCE [LARGE SCALE GENOMIC DNA]</scope>
    <source>
        <strain evidence="3 4">DSM 25667</strain>
    </source>
</reference>
<feature type="domain" description="UspA" evidence="2">
    <location>
        <begin position="1"/>
        <end position="147"/>
    </location>
</feature>
<dbReference type="EMBL" id="JACCEV010000002">
    <property type="protein sequence ID" value="NYT85719.1"/>
    <property type="molecule type" value="Genomic_DNA"/>
</dbReference>
<dbReference type="InterPro" id="IPR006016">
    <property type="entry name" value="UspA"/>
</dbReference>
<accession>A0A853H1Q7</accession>
<sequence>MYKRILVATDGSELSAKAVSTALDFAQLANAELVALNVIPPSPVSYWDGTSRSQMNAVTVTESAHIEAGQNIVHAVKEAGELKGVSTQAITIKSDLVAESIISAAHQYECELIVMASHGRRGINRVLMGNETMNVLTHSKIPVLVLR</sequence>
<evidence type="ECO:0000256" key="1">
    <source>
        <dbReference type="ARBA" id="ARBA00008791"/>
    </source>
</evidence>
<proteinExistence type="inferred from homology"/>
<gene>
    <name evidence="3" type="ORF">H0A62_08905</name>
</gene>
<comment type="caution">
    <text evidence="3">The sequence shown here is derived from an EMBL/GenBank/DDBJ whole genome shotgun (WGS) entry which is preliminary data.</text>
</comment>
<comment type="similarity">
    <text evidence="1">Belongs to the universal stress protein A family.</text>
</comment>
<name>A0A853H1Q7_9BURK</name>
<dbReference type="InterPro" id="IPR006015">
    <property type="entry name" value="Universal_stress_UspA"/>
</dbReference>
<dbReference type="RefSeq" id="WP_130039286.1">
    <property type="nucleotide sequence ID" value="NZ_JACCEV010000002.1"/>
</dbReference>
<dbReference type="PRINTS" id="PR01438">
    <property type="entry name" value="UNVRSLSTRESS"/>
</dbReference>